<keyword evidence="1" id="KW-0175">Coiled coil</keyword>
<dbReference type="InParanoid" id="A0A0C3AJQ7"/>
<reference evidence="2 3" key="1">
    <citation type="submission" date="2014-04" db="EMBL/GenBank/DDBJ databases">
        <authorList>
            <consortium name="DOE Joint Genome Institute"/>
            <person name="Kuo A."/>
            <person name="Tarkka M."/>
            <person name="Buscot F."/>
            <person name="Kohler A."/>
            <person name="Nagy L.G."/>
            <person name="Floudas D."/>
            <person name="Copeland A."/>
            <person name="Barry K.W."/>
            <person name="Cichocki N."/>
            <person name="Veneault-Fourrey C."/>
            <person name="LaButti K."/>
            <person name="Lindquist E.A."/>
            <person name="Lipzen A."/>
            <person name="Lundell T."/>
            <person name="Morin E."/>
            <person name="Murat C."/>
            <person name="Sun H."/>
            <person name="Tunlid A."/>
            <person name="Henrissat B."/>
            <person name="Grigoriev I.V."/>
            <person name="Hibbett D.S."/>
            <person name="Martin F."/>
            <person name="Nordberg H.P."/>
            <person name="Cantor M.N."/>
            <person name="Hua S.X."/>
        </authorList>
    </citation>
    <scope>NUCLEOTIDE SEQUENCE [LARGE SCALE GENOMIC DNA]</scope>
    <source>
        <strain evidence="2 3">F 1598</strain>
    </source>
</reference>
<feature type="non-terminal residue" evidence="2">
    <location>
        <position position="1"/>
    </location>
</feature>
<dbReference type="AlphaFoldDB" id="A0A0C3AJQ7"/>
<dbReference type="HOGENOM" id="CLU_2475029_0_0_1"/>
<name>A0A0C3AJQ7_PILCF</name>
<evidence type="ECO:0000313" key="2">
    <source>
        <dbReference type="EMBL" id="KIM74068.1"/>
    </source>
</evidence>
<reference evidence="3" key="2">
    <citation type="submission" date="2015-01" db="EMBL/GenBank/DDBJ databases">
        <title>Evolutionary Origins and Diversification of the Mycorrhizal Mutualists.</title>
        <authorList>
            <consortium name="DOE Joint Genome Institute"/>
            <consortium name="Mycorrhizal Genomics Consortium"/>
            <person name="Kohler A."/>
            <person name="Kuo A."/>
            <person name="Nagy L.G."/>
            <person name="Floudas D."/>
            <person name="Copeland A."/>
            <person name="Barry K.W."/>
            <person name="Cichocki N."/>
            <person name="Veneault-Fourrey C."/>
            <person name="LaButti K."/>
            <person name="Lindquist E.A."/>
            <person name="Lipzen A."/>
            <person name="Lundell T."/>
            <person name="Morin E."/>
            <person name="Murat C."/>
            <person name="Riley R."/>
            <person name="Ohm R."/>
            <person name="Sun H."/>
            <person name="Tunlid A."/>
            <person name="Henrissat B."/>
            <person name="Grigoriev I.V."/>
            <person name="Hibbett D.S."/>
            <person name="Martin F."/>
        </authorList>
    </citation>
    <scope>NUCLEOTIDE SEQUENCE [LARGE SCALE GENOMIC DNA]</scope>
    <source>
        <strain evidence="3">F 1598</strain>
    </source>
</reference>
<accession>A0A0C3AJQ7</accession>
<evidence type="ECO:0000256" key="1">
    <source>
        <dbReference type="SAM" id="Coils"/>
    </source>
</evidence>
<dbReference type="OrthoDB" id="8954335at2759"/>
<gene>
    <name evidence="2" type="ORF">PILCRDRAFT_14717</name>
</gene>
<protein>
    <submittedName>
        <fullName evidence="2">Uncharacterized protein</fullName>
    </submittedName>
</protein>
<sequence length="88" mass="10144">IVDSNLRLNETQAGIALNKELGLLIKSQKETADKLRRLARNQNNEAVVQDLNQQQAEIEEKILQTADQLRKIKTPFTRRLLLFFKGRS</sequence>
<feature type="coiled-coil region" evidence="1">
    <location>
        <begin position="25"/>
        <end position="68"/>
    </location>
</feature>
<keyword evidence="3" id="KW-1185">Reference proteome</keyword>
<proteinExistence type="predicted"/>
<evidence type="ECO:0000313" key="3">
    <source>
        <dbReference type="Proteomes" id="UP000054166"/>
    </source>
</evidence>
<dbReference type="Proteomes" id="UP000054166">
    <property type="component" value="Unassembled WGS sequence"/>
</dbReference>
<dbReference type="EMBL" id="KN833067">
    <property type="protein sequence ID" value="KIM74068.1"/>
    <property type="molecule type" value="Genomic_DNA"/>
</dbReference>
<organism evidence="2 3">
    <name type="scientific">Piloderma croceum (strain F 1598)</name>
    <dbReference type="NCBI Taxonomy" id="765440"/>
    <lineage>
        <taxon>Eukaryota</taxon>
        <taxon>Fungi</taxon>
        <taxon>Dikarya</taxon>
        <taxon>Basidiomycota</taxon>
        <taxon>Agaricomycotina</taxon>
        <taxon>Agaricomycetes</taxon>
        <taxon>Agaricomycetidae</taxon>
        <taxon>Atheliales</taxon>
        <taxon>Atheliaceae</taxon>
        <taxon>Piloderma</taxon>
    </lineage>
</organism>